<evidence type="ECO:0000313" key="1">
    <source>
        <dbReference type="EMBL" id="GFY32601.1"/>
    </source>
</evidence>
<protein>
    <submittedName>
        <fullName evidence="1">Uncharacterized protein</fullName>
    </submittedName>
</protein>
<evidence type="ECO:0000313" key="2">
    <source>
        <dbReference type="Proteomes" id="UP000887159"/>
    </source>
</evidence>
<reference evidence="1" key="1">
    <citation type="submission" date="2020-08" db="EMBL/GenBank/DDBJ databases">
        <title>Multicomponent nature underlies the extraordinary mechanical properties of spider dragline silk.</title>
        <authorList>
            <person name="Kono N."/>
            <person name="Nakamura H."/>
            <person name="Mori M."/>
            <person name="Yoshida Y."/>
            <person name="Ohtoshi R."/>
            <person name="Malay A.D."/>
            <person name="Moran D.A.P."/>
            <person name="Tomita M."/>
            <person name="Numata K."/>
            <person name="Arakawa K."/>
        </authorList>
    </citation>
    <scope>NUCLEOTIDE SEQUENCE</scope>
</reference>
<proteinExistence type="predicted"/>
<sequence length="117" mass="13491">MRVNFYEARAHRHGCEYALSGNIQNGTDHSRLRNCKKNIPLYFPEEGAPRFEPGPSRSAVECSTTELYTPRQRTFALRSVGADAKMPFLEIYRMGQIILRNFYDARSHRHGCTRIPS</sequence>
<comment type="caution">
    <text evidence="1">The sequence shown here is derived from an EMBL/GenBank/DDBJ whole genome shotgun (WGS) entry which is preliminary data.</text>
</comment>
<dbReference type="Proteomes" id="UP000887159">
    <property type="component" value="Unassembled WGS sequence"/>
</dbReference>
<name>A0A8X6WEA9_TRICX</name>
<gene>
    <name evidence="1" type="ORF">TNCV_673561</name>
</gene>
<organism evidence="1 2">
    <name type="scientific">Trichonephila clavipes</name>
    <name type="common">Golden silk orbweaver</name>
    <name type="synonym">Nephila clavipes</name>
    <dbReference type="NCBI Taxonomy" id="2585209"/>
    <lineage>
        <taxon>Eukaryota</taxon>
        <taxon>Metazoa</taxon>
        <taxon>Ecdysozoa</taxon>
        <taxon>Arthropoda</taxon>
        <taxon>Chelicerata</taxon>
        <taxon>Arachnida</taxon>
        <taxon>Araneae</taxon>
        <taxon>Araneomorphae</taxon>
        <taxon>Entelegynae</taxon>
        <taxon>Araneoidea</taxon>
        <taxon>Nephilidae</taxon>
        <taxon>Trichonephila</taxon>
    </lineage>
</organism>
<keyword evidence="2" id="KW-1185">Reference proteome</keyword>
<accession>A0A8X6WEA9</accession>
<dbReference type="AlphaFoldDB" id="A0A8X6WEA9"/>
<dbReference type="EMBL" id="BMAU01021403">
    <property type="protein sequence ID" value="GFY32601.1"/>
    <property type="molecule type" value="Genomic_DNA"/>
</dbReference>